<comment type="caution">
    <text evidence="2">The sequence shown here is derived from an EMBL/GenBank/DDBJ whole genome shotgun (WGS) entry which is preliminary data.</text>
</comment>
<dbReference type="GO" id="GO:0008410">
    <property type="term" value="F:CoA-transferase activity"/>
    <property type="evidence" value="ECO:0007669"/>
    <property type="project" value="TreeGrafter"/>
</dbReference>
<dbReference type="InterPro" id="IPR050483">
    <property type="entry name" value="CoA-transferase_III_domain"/>
</dbReference>
<evidence type="ECO:0008006" key="3">
    <source>
        <dbReference type="Google" id="ProtNLM"/>
    </source>
</evidence>
<reference evidence="2" key="1">
    <citation type="journal article" date="2014" name="Front. Microbiol.">
        <title>High frequency of phylogenetically diverse reductive dehalogenase-homologous genes in deep subseafloor sedimentary metagenomes.</title>
        <authorList>
            <person name="Kawai M."/>
            <person name="Futagami T."/>
            <person name="Toyoda A."/>
            <person name="Takaki Y."/>
            <person name="Nishi S."/>
            <person name="Hori S."/>
            <person name="Arai W."/>
            <person name="Tsubouchi T."/>
            <person name="Morono Y."/>
            <person name="Uchiyama I."/>
            <person name="Ito T."/>
            <person name="Fujiyama A."/>
            <person name="Inagaki F."/>
            <person name="Takami H."/>
        </authorList>
    </citation>
    <scope>NUCLEOTIDE SEQUENCE</scope>
    <source>
        <strain evidence="2">Expedition CK06-06</strain>
    </source>
</reference>
<proteinExistence type="predicted"/>
<evidence type="ECO:0000256" key="1">
    <source>
        <dbReference type="ARBA" id="ARBA00022679"/>
    </source>
</evidence>
<dbReference type="InterPro" id="IPR023606">
    <property type="entry name" value="CoA-Trfase_III_dom_1_sf"/>
</dbReference>
<sequence>GGDSSRNIGPFYKDIPHPEKSLFWFSTNTSKRGITLNIETVDGREILKRLVETADFVVESFQPGYMDDLGLGYSELKKAKPGIIVTSITPFGQTGPYARYQSTDLVGCAMGGLTRLLGDLGRPPVRMSCDPQAYFHAGLHGALGSVVAHYHRELTGEGQHVDVSMQEAVTLALMHAVEISEIMKVNVIGMGQFFVSVRPAPQSLLLTRVILPCKDGYVYFIFGGGGFGGLVQSSRAMVEWANEEGMLMEFKDSDFSQWDMSTITQEENDQRTAIVGDFLKTKTKAELYEQAVKRGIMLAPCNTIADTTMNAQLEARGFWEKVEHPELGETITYPGAPLKIKETPWRIQRRAPLIGEHNEEVFVEELGFSREEMAALKASGVV</sequence>
<dbReference type="AlphaFoldDB" id="X0SVX4"/>
<evidence type="ECO:0000313" key="2">
    <source>
        <dbReference type="EMBL" id="GAF79296.1"/>
    </source>
</evidence>
<dbReference type="PANTHER" id="PTHR48207:SF3">
    <property type="entry name" value="SUCCINATE--HYDROXYMETHYLGLUTARATE COA-TRANSFERASE"/>
    <property type="match status" value="1"/>
</dbReference>
<dbReference type="InterPro" id="IPR044855">
    <property type="entry name" value="CoA-Trfase_III_dom3_sf"/>
</dbReference>
<keyword evidence="1" id="KW-0808">Transferase</keyword>
<dbReference type="EMBL" id="BARS01007169">
    <property type="protein sequence ID" value="GAF79296.1"/>
    <property type="molecule type" value="Genomic_DNA"/>
</dbReference>
<accession>X0SVX4</accession>
<name>X0SVX4_9ZZZZ</name>
<gene>
    <name evidence="2" type="ORF">S01H1_13857</name>
</gene>
<dbReference type="PANTHER" id="PTHR48207">
    <property type="entry name" value="SUCCINATE--HYDROXYMETHYLGLUTARATE COA-TRANSFERASE"/>
    <property type="match status" value="1"/>
</dbReference>
<dbReference type="Pfam" id="PF02515">
    <property type="entry name" value="CoA_transf_3"/>
    <property type="match status" value="1"/>
</dbReference>
<feature type="non-terminal residue" evidence="2">
    <location>
        <position position="1"/>
    </location>
</feature>
<dbReference type="SUPFAM" id="SSF89796">
    <property type="entry name" value="CoA-transferase family III (CaiB/BaiF)"/>
    <property type="match status" value="1"/>
</dbReference>
<protein>
    <recommendedName>
        <fullName evidence="3">CoA transferase</fullName>
    </recommendedName>
</protein>
<dbReference type="Gene3D" id="3.40.50.10540">
    <property type="entry name" value="Crotonobetainyl-coa:carnitine coa-transferase, domain 1"/>
    <property type="match status" value="1"/>
</dbReference>
<organism evidence="2">
    <name type="scientific">marine sediment metagenome</name>
    <dbReference type="NCBI Taxonomy" id="412755"/>
    <lineage>
        <taxon>unclassified sequences</taxon>
        <taxon>metagenomes</taxon>
        <taxon>ecological metagenomes</taxon>
    </lineage>
</organism>
<dbReference type="Gene3D" id="3.30.1540.10">
    <property type="entry name" value="formyl-coa transferase, domain 3"/>
    <property type="match status" value="1"/>
</dbReference>
<dbReference type="InterPro" id="IPR003673">
    <property type="entry name" value="CoA-Trfase_fam_III"/>
</dbReference>